<proteinExistence type="predicted"/>
<feature type="non-terminal residue" evidence="2">
    <location>
        <position position="38"/>
    </location>
</feature>
<gene>
    <name evidence="2" type="ORF">AVDCRST_MAG49-2917</name>
</gene>
<evidence type="ECO:0000313" key="2">
    <source>
        <dbReference type="EMBL" id="CAA9555894.1"/>
    </source>
</evidence>
<organism evidence="2">
    <name type="scientific">uncultured Thermomicrobiales bacterium</name>
    <dbReference type="NCBI Taxonomy" id="1645740"/>
    <lineage>
        <taxon>Bacteria</taxon>
        <taxon>Pseudomonadati</taxon>
        <taxon>Thermomicrobiota</taxon>
        <taxon>Thermomicrobia</taxon>
        <taxon>Thermomicrobiales</taxon>
        <taxon>environmental samples</taxon>
    </lineage>
</organism>
<accession>A0A6J4UNL4</accession>
<feature type="compositionally biased region" description="Basic and acidic residues" evidence="1">
    <location>
        <begin position="15"/>
        <end position="30"/>
    </location>
</feature>
<feature type="region of interest" description="Disordered" evidence="1">
    <location>
        <begin position="1"/>
        <end position="38"/>
    </location>
</feature>
<name>A0A6J4UNL4_9BACT</name>
<feature type="non-terminal residue" evidence="2">
    <location>
        <position position="1"/>
    </location>
</feature>
<protein>
    <submittedName>
        <fullName evidence="2">Uncharacterized protein</fullName>
    </submittedName>
</protein>
<dbReference type="EMBL" id="CADCWG010000146">
    <property type="protein sequence ID" value="CAA9555894.1"/>
    <property type="molecule type" value="Genomic_DNA"/>
</dbReference>
<dbReference type="AlphaFoldDB" id="A0A6J4UNL4"/>
<evidence type="ECO:0000256" key="1">
    <source>
        <dbReference type="SAM" id="MobiDB-lite"/>
    </source>
</evidence>
<reference evidence="2" key="1">
    <citation type="submission" date="2020-02" db="EMBL/GenBank/DDBJ databases">
        <authorList>
            <person name="Meier V. D."/>
        </authorList>
    </citation>
    <scope>NUCLEOTIDE SEQUENCE</scope>
    <source>
        <strain evidence="2">AVDCRST_MAG49</strain>
    </source>
</reference>
<sequence length="38" mass="4462">DPPHPRPPLVRRRASRTDARVSRRGKEQRRPPPSPRII</sequence>